<proteinExistence type="predicted"/>
<gene>
    <name evidence="1" type="ORF">EYF80_005631</name>
</gene>
<dbReference type="Proteomes" id="UP000314294">
    <property type="component" value="Unassembled WGS sequence"/>
</dbReference>
<sequence length="339" mass="38334">MRREQKRTERKRAACGETSLLGMMSMYKKCRVNNYKPILREKEQNSGLDPGSPPLGAYSHNAPSCEVWENLTLFTIHTRRWAAITSHVPAFTCTGSQRERDTVLNIPGSFTRVFIKQVMLSFQLKSMRPTSTQDSSNQLTATLLHHHQCLDSMESREERRDLSHRSHVDDDFIRSEFFACQRDEDGHSQLLTADQPRSGFDLKSAAQAGGGEFLFHQPQAERSLTGADRTAGGPRETQENPGIRCKGVDRYLLVRCSLVPLAQQVILSPHSRSAIRDGGEARIPSPLELFPWESQCGMWPWAVVEPETQEQQDGLIDNISQLVWQHLEILQEELGGCSF</sequence>
<dbReference type="EMBL" id="SRLO01000028">
    <property type="protein sequence ID" value="TNN84304.1"/>
    <property type="molecule type" value="Genomic_DNA"/>
</dbReference>
<evidence type="ECO:0000313" key="1">
    <source>
        <dbReference type="EMBL" id="TNN84304.1"/>
    </source>
</evidence>
<protein>
    <submittedName>
        <fullName evidence="1">Uncharacterized protein</fullName>
    </submittedName>
</protein>
<comment type="caution">
    <text evidence="1">The sequence shown here is derived from an EMBL/GenBank/DDBJ whole genome shotgun (WGS) entry which is preliminary data.</text>
</comment>
<accession>A0A4Z2J382</accession>
<reference evidence="1 2" key="1">
    <citation type="submission" date="2019-03" db="EMBL/GenBank/DDBJ databases">
        <title>First draft genome of Liparis tanakae, snailfish: a comprehensive survey of snailfish specific genes.</title>
        <authorList>
            <person name="Kim W."/>
            <person name="Song I."/>
            <person name="Jeong J.-H."/>
            <person name="Kim D."/>
            <person name="Kim S."/>
            <person name="Ryu S."/>
            <person name="Song J.Y."/>
            <person name="Lee S.K."/>
        </authorList>
    </citation>
    <scope>NUCLEOTIDE SEQUENCE [LARGE SCALE GENOMIC DNA]</scope>
    <source>
        <tissue evidence="1">Muscle</tissue>
    </source>
</reference>
<name>A0A4Z2J382_9TELE</name>
<keyword evidence="2" id="KW-1185">Reference proteome</keyword>
<organism evidence="1 2">
    <name type="scientific">Liparis tanakae</name>
    <name type="common">Tanaka's snailfish</name>
    <dbReference type="NCBI Taxonomy" id="230148"/>
    <lineage>
        <taxon>Eukaryota</taxon>
        <taxon>Metazoa</taxon>
        <taxon>Chordata</taxon>
        <taxon>Craniata</taxon>
        <taxon>Vertebrata</taxon>
        <taxon>Euteleostomi</taxon>
        <taxon>Actinopterygii</taxon>
        <taxon>Neopterygii</taxon>
        <taxon>Teleostei</taxon>
        <taxon>Neoteleostei</taxon>
        <taxon>Acanthomorphata</taxon>
        <taxon>Eupercaria</taxon>
        <taxon>Perciformes</taxon>
        <taxon>Cottioidei</taxon>
        <taxon>Cottales</taxon>
        <taxon>Liparidae</taxon>
        <taxon>Liparis</taxon>
    </lineage>
</organism>
<evidence type="ECO:0000313" key="2">
    <source>
        <dbReference type="Proteomes" id="UP000314294"/>
    </source>
</evidence>
<dbReference type="AlphaFoldDB" id="A0A4Z2J382"/>